<dbReference type="InterPro" id="IPR013685">
    <property type="entry name" value="POTRA_FtsQ_type"/>
</dbReference>
<evidence type="ECO:0000256" key="9">
    <source>
        <dbReference type="HAMAP-Rule" id="MF_00911"/>
    </source>
</evidence>
<protein>
    <recommendedName>
        <fullName evidence="9">Cell division protein FtsQ</fullName>
    </recommendedName>
</protein>
<keyword evidence="7 9" id="KW-0472">Membrane</keyword>
<comment type="function">
    <text evidence="9">Essential cell division protein. May link together the upstream cell division proteins, which are predominantly cytoplasmic, with the downstream cell division proteins, which are predominantly periplasmic. May control correct divisome assembly.</text>
</comment>
<evidence type="ECO:0000256" key="1">
    <source>
        <dbReference type="ARBA" id="ARBA00004370"/>
    </source>
</evidence>
<dbReference type="Proteomes" id="UP001162800">
    <property type="component" value="Chromosome"/>
</dbReference>
<organism evidence="12 13">
    <name type="scientific">Comamonas endophytica</name>
    <dbReference type="NCBI Taxonomy" id="2949090"/>
    <lineage>
        <taxon>Bacteria</taxon>
        <taxon>Pseudomonadati</taxon>
        <taxon>Pseudomonadota</taxon>
        <taxon>Betaproteobacteria</taxon>
        <taxon>Burkholderiales</taxon>
        <taxon>Comamonadaceae</taxon>
        <taxon>Comamonas</taxon>
    </lineage>
</organism>
<evidence type="ECO:0000259" key="11">
    <source>
        <dbReference type="PROSITE" id="PS51779"/>
    </source>
</evidence>
<dbReference type="InterPro" id="IPR045335">
    <property type="entry name" value="FtsQ_C_sf"/>
</dbReference>
<keyword evidence="2 9" id="KW-1003">Cell membrane</keyword>
<comment type="similarity">
    <text evidence="9">Belongs to the FtsQ/DivIB family. FtsQ subfamily.</text>
</comment>
<dbReference type="Gene3D" id="3.10.20.310">
    <property type="entry name" value="membrane protein fhac"/>
    <property type="match status" value="1"/>
</dbReference>
<feature type="transmembrane region" description="Helical" evidence="9">
    <location>
        <begin position="20"/>
        <end position="38"/>
    </location>
</feature>
<evidence type="ECO:0000256" key="3">
    <source>
        <dbReference type="ARBA" id="ARBA00022519"/>
    </source>
</evidence>
<dbReference type="RefSeq" id="WP_231042158.1">
    <property type="nucleotide sequence ID" value="NZ_CP106881.1"/>
</dbReference>
<evidence type="ECO:0000256" key="6">
    <source>
        <dbReference type="ARBA" id="ARBA00022989"/>
    </source>
</evidence>
<sequence>MKQTLPAPLDVKLMNVTATVLFLGCAALVLAAASWWVVRHPAFAISRIIVEGELVHNNAVTLRANVAPSLTGNFFTIDLGAARETFEQVPWVREAQVRREYPNSLRVELHEHVAEAFWGPDTGAEMVNSFGEVFEANVGEVDREGIPRLQGPDNSSQQVLQFYRMLAPALAPLSLEIDELVLSERGSWRARLGNGAQVELGGGTVEQVLQRVQRFVRTLEAVTAQYQRRADALESADLRYEDGYALRLHGVSTVQGKMPPPRPKPQPKPQPAAAARN</sequence>
<evidence type="ECO:0000256" key="2">
    <source>
        <dbReference type="ARBA" id="ARBA00022475"/>
    </source>
</evidence>
<dbReference type="InterPro" id="IPR005548">
    <property type="entry name" value="Cell_div_FtsQ/DivIB_C"/>
</dbReference>
<evidence type="ECO:0000256" key="8">
    <source>
        <dbReference type="ARBA" id="ARBA00023306"/>
    </source>
</evidence>
<dbReference type="PROSITE" id="PS51257">
    <property type="entry name" value="PROKAR_LIPOPROTEIN"/>
    <property type="match status" value="1"/>
</dbReference>
<dbReference type="PANTHER" id="PTHR35851:SF1">
    <property type="entry name" value="CELL DIVISION PROTEIN FTSQ"/>
    <property type="match status" value="1"/>
</dbReference>
<dbReference type="Pfam" id="PF03799">
    <property type="entry name" value="FtsQ_DivIB_C"/>
    <property type="match status" value="1"/>
</dbReference>
<evidence type="ECO:0000256" key="4">
    <source>
        <dbReference type="ARBA" id="ARBA00022618"/>
    </source>
</evidence>
<dbReference type="PROSITE" id="PS51779">
    <property type="entry name" value="POTRA"/>
    <property type="match status" value="1"/>
</dbReference>
<keyword evidence="3 9" id="KW-0997">Cell inner membrane</keyword>
<dbReference type="HAMAP" id="MF_00911">
    <property type="entry name" value="FtsQ_subfam"/>
    <property type="match status" value="1"/>
</dbReference>
<name>A0ABY6GDX7_9BURK</name>
<dbReference type="Gene3D" id="3.40.50.11690">
    <property type="entry name" value="Cell division protein FtsQ/DivIB"/>
    <property type="match status" value="1"/>
</dbReference>
<evidence type="ECO:0000256" key="7">
    <source>
        <dbReference type="ARBA" id="ARBA00023136"/>
    </source>
</evidence>
<gene>
    <name evidence="9" type="primary">ftsQ</name>
    <name evidence="12" type="ORF">M9799_10695</name>
</gene>
<evidence type="ECO:0000313" key="12">
    <source>
        <dbReference type="EMBL" id="UYG53311.1"/>
    </source>
</evidence>
<keyword evidence="8 9" id="KW-0131">Cell cycle</keyword>
<feature type="compositionally biased region" description="Pro residues" evidence="10">
    <location>
        <begin position="258"/>
        <end position="270"/>
    </location>
</feature>
<dbReference type="InterPro" id="IPR034746">
    <property type="entry name" value="POTRA"/>
</dbReference>
<keyword evidence="5 9" id="KW-0812">Transmembrane</keyword>
<dbReference type="PANTHER" id="PTHR35851">
    <property type="entry name" value="CELL DIVISION PROTEIN FTSQ"/>
    <property type="match status" value="1"/>
</dbReference>
<dbReference type="GO" id="GO:0051301">
    <property type="term" value="P:cell division"/>
    <property type="evidence" value="ECO:0007669"/>
    <property type="project" value="UniProtKB-KW"/>
</dbReference>
<keyword evidence="13" id="KW-1185">Reference proteome</keyword>
<comment type="subunit">
    <text evidence="9">Part of a complex composed of FtsB, FtsL and FtsQ.</text>
</comment>
<dbReference type="InterPro" id="IPR026579">
    <property type="entry name" value="FtsQ"/>
</dbReference>
<accession>A0ABY6GDX7</accession>
<keyword evidence="4 9" id="KW-0132">Cell division</keyword>
<feature type="region of interest" description="Disordered" evidence="10">
    <location>
        <begin position="252"/>
        <end position="277"/>
    </location>
</feature>
<evidence type="ECO:0000313" key="13">
    <source>
        <dbReference type="Proteomes" id="UP001162800"/>
    </source>
</evidence>
<evidence type="ECO:0000256" key="5">
    <source>
        <dbReference type="ARBA" id="ARBA00022692"/>
    </source>
</evidence>
<dbReference type="Pfam" id="PF08478">
    <property type="entry name" value="POTRA_1"/>
    <property type="match status" value="1"/>
</dbReference>
<proteinExistence type="inferred from homology"/>
<comment type="subcellular location">
    <subcellularLocation>
        <location evidence="9">Cell inner membrane</location>
        <topology evidence="9">Single-pass type II membrane protein</topology>
    </subcellularLocation>
    <subcellularLocation>
        <location evidence="1">Membrane</location>
    </subcellularLocation>
    <text evidence="9">Localizes to the division septum.</text>
</comment>
<reference evidence="12" key="1">
    <citation type="submission" date="2022-09" db="EMBL/GenBank/DDBJ databases">
        <title>The complete genome of Acidovorax sp. 5MLIR.</title>
        <authorList>
            <person name="Liu L."/>
            <person name="Yue J."/>
            <person name="Yang F."/>
            <person name="Yuan J."/>
            <person name="Li L."/>
        </authorList>
    </citation>
    <scope>NUCLEOTIDE SEQUENCE</scope>
    <source>
        <strain evidence="12">5MLIR</strain>
    </source>
</reference>
<feature type="domain" description="POTRA" evidence="11">
    <location>
        <begin position="43"/>
        <end position="116"/>
    </location>
</feature>
<keyword evidence="6 9" id="KW-1133">Transmembrane helix</keyword>
<evidence type="ECO:0000256" key="10">
    <source>
        <dbReference type="SAM" id="MobiDB-lite"/>
    </source>
</evidence>
<dbReference type="EMBL" id="CP106881">
    <property type="protein sequence ID" value="UYG53311.1"/>
    <property type="molecule type" value="Genomic_DNA"/>
</dbReference>